<dbReference type="EMBL" id="BSNN01000002">
    <property type="protein sequence ID" value="GLQ34395.1"/>
    <property type="molecule type" value="Genomic_DNA"/>
</dbReference>
<dbReference type="InterPro" id="IPR021497">
    <property type="entry name" value="GTA_holin_3TM"/>
</dbReference>
<proteinExistence type="predicted"/>
<organism evidence="1 2">
    <name type="scientific">Amylibacter marinus</name>
    <dbReference type="NCBI Taxonomy" id="1475483"/>
    <lineage>
        <taxon>Bacteria</taxon>
        <taxon>Pseudomonadati</taxon>
        <taxon>Pseudomonadota</taxon>
        <taxon>Alphaproteobacteria</taxon>
        <taxon>Rhodobacterales</taxon>
        <taxon>Paracoccaceae</taxon>
        <taxon>Amylibacter</taxon>
    </lineage>
</organism>
<evidence type="ECO:0000313" key="2">
    <source>
        <dbReference type="Proteomes" id="UP001156694"/>
    </source>
</evidence>
<dbReference type="Proteomes" id="UP001156694">
    <property type="component" value="Unassembled WGS sequence"/>
</dbReference>
<keyword evidence="2" id="KW-1185">Reference proteome</keyword>
<evidence type="ECO:0000313" key="1">
    <source>
        <dbReference type="EMBL" id="GLQ34395.1"/>
    </source>
</evidence>
<comment type="caution">
    <text evidence="1">The sequence shown here is derived from an EMBL/GenBank/DDBJ whole genome shotgun (WGS) entry which is preliminary data.</text>
</comment>
<dbReference type="RefSeq" id="WP_284376146.1">
    <property type="nucleotide sequence ID" value="NZ_BSNN01000002.1"/>
</dbReference>
<name>A0ABQ5VSU0_9RHOB</name>
<accession>A0ABQ5VSU0</accession>
<protein>
    <recommendedName>
        <fullName evidence="3">Holin of 3TMs, for gene-transfer release</fullName>
    </recommendedName>
</protein>
<dbReference type="Pfam" id="PF11351">
    <property type="entry name" value="GTA_holin_3TM"/>
    <property type="match status" value="1"/>
</dbReference>
<reference evidence="2" key="1">
    <citation type="journal article" date="2019" name="Int. J. Syst. Evol. Microbiol.">
        <title>The Global Catalogue of Microorganisms (GCM) 10K type strain sequencing project: providing services to taxonomists for standard genome sequencing and annotation.</title>
        <authorList>
            <consortium name="The Broad Institute Genomics Platform"/>
            <consortium name="The Broad Institute Genome Sequencing Center for Infectious Disease"/>
            <person name="Wu L."/>
            <person name="Ma J."/>
        </authorList>
    </citation>
    <scope>NUCLEOTIDE SEQUENCE [LARGE SCALE GENOMIC DNA]</scope>
    <source>
        <strain evidence="2">NBRC 110140</strain>
    </source>
</reference>
<evidence type="ECO:0008006" key="3">
    <source>
        <dbReference type="Google" id="ProtNLM"/>
    </source>
</evidence>
<gene>
    <name evidence="1" type="ORF">GCM10007939_06780</name>
</gene>
<sequence>MGLIREIFGLAPVVERVVEVFVPNKTAAAQQAHLQKLGAQGQFAAEFQHQRRGAFDQFIDGLNRLPRPVMALGTVGLFVFSMADPLAFSKRMQGLAEVPEPLWWLLGAVVSFYFGAREMHHYRTQVPRARGSAPRVHSLVSSVPQSDNAAIADWLASKSAPDK</sequence>